<dbReference type="AlphaFoldDB" id="A0A455SXV9"/>
<sequence>MQTNNDERLSLIVSDTRTESGYPKLVESSTDPSMRQEHKASRRLMAA</sequence>
<protein>
    <submittedName>
        <fullName evidence="2">Uncharacterized protein</fullName>
    </submittedName>
</protein>
<gene>
    <name evidence="2" type="ORF">KTC_64730</name>
</gene>
<name>A0A455SXV9_9CHLR</name>
<dbReference type="EMBL" id="AP019376">
    <property type="protein sequence ID" value="BBH91722.1"/>
    <property type="molecule type" value="Genomic_DNA"/>
</dbReference>
<evidence type="ECO:0000256" key="1">
    <source>
        <dbReference type="SAM" id="MobiDB-lite"/>
    </source>
</evidence>
<organism evidence="2">
    <name type="scientific">Thermosporothrix sp. COM3</name>
    <dbReference type="NCBI Taxonomy" id="2490863"/>
    <lineage>
        <taxon>Bacteria</taxon>
        <taxon>Bacillati</taxon>
        <taxon>Chloroflexota</taxon>
        <taxon>Ktedonobacteria</taxon>
        <taxon>Ktedonobacterales</taxon>
        <taxon>Thermosporotrichaceae</taxon>
        <taxon>Thermosporothrix</taxon>
    </lineage>
</organism>
<proteinExistence type="predicted"/>
<feature type="region of interest" description="Disordered" evidence="1">
    <location>
        <begin position="1"/>
        <end position="47"/>
    </location>
</feature>
<evidence type="ECO:0000313" key="2">
    <source>
        <dbReference type="EMBL" id="BBH91722.1"/>
    </source>
</evidence>
<reference evidence="2" key="1">
    <citation type="submission" date="2018-12" db="EMBL/GenBank/DDBJ databases">
        <title>Novel natural products biosynthetic potential of the class Ktedonobacteria.</title>
        <authorList>
            <person name="Zheng Y."/>
            <person name="Saitou A."/>
            <person name="Wang C.M."/>
            <person name="Toyoda A."/>
            <person name="Minakuchi Y."/>
            <person name="Sekiguchi Y."/>
            <person name="Ueda K."/>
            <person name="Takano H."/>
            <person name="Sakai Y."/>
            <person name="Yokota A."/>
            <person name="Yabe S."/>
        </authorList>
    </citation>
    <scope>NUCLEOTIDE SEQUENCE</scope>
    <source>
        <strain evidence="2">COM3</strain>
    </source>
</reference>
<accession>A0A455SXV9</accession>